<dbReference type="RefSeq" id="WP_175232269.1">
    <property type="nucleotide sequence ID" value="NZ_CADIKH010000060.1"/>
</dbReference>
<dbReference type="SUPFAM" id="SSF74653">
    <property type="entry name" value="TolA/TonB C-terminal domain"/>
    <property type="match status" value="1"/>
</dbReference>
<keyword evidence="9 11" id="KW-0472">Membrane</keyword>
<feature type="transmembrane region" description="Helical" evidence="11">
    <location>
        <begin position="24"/>
        <end position="43"/>
    </location>
</feature>
<keyword evidence="8 11" id="KW-1133">Transmembrane helix</keyword>
<gene>
    <name evidence="13" type="ORF">LMG29542_06892</name>
</gene>
<dbReference type="InterPro" id="IPR037682">
    <property type="entry name" value="TonB_C"/>
</dbReference>
<dbReference type="Pfam" id="PF03544">
    <property type="entry name" value="TonB_C"/>
    <property type="match status" value="1"/>
</dbReference>
<evidence type="ECO:0000313" key="14">
    <source>
        <dbReference type="Proteomes" id="UP000494363"/>
    </source>
</evidence>
<protein>
    <recommendedName>
        <fullName evidence="12">TonB C-terminal domain-containing protein</fullName>
    </recommendedName>
</protein>
<dbReference type="InterPro" id="IPR051045">
    <property type="entry name" value="TonB-dependent_transducer"/>
</dbReference>
<keyword evidence="14" id="KW-1185">Reference proteome</keyword>
<dbReference type="EMBL" id="CADIKH010000060">
    <property type="protein sequence ID" value="CAB3772540.1"/>
    <property type="molecule type" value="Genomic_DNA"/>
</dbReference>
<name>A0A6J5F109_9BURK</name>
<evidence type="ECO:0000256" key="1">
    <source>
        <dbReference type="ARBA" id="ARBA00004383"/>
    </source>
</evidence>
<evidence type="ECO:0000256" key="8">
    <source>
        <dbReference type="ARBA" id="ARBA00022989"/>
    </source>
</evidence>
<evidence type="ECO:0000313" key="13">
    <source>
        <dbReference type="EMBL" id="CAB3772540.1"/>
    </source>
</evidence>
<dbReference type="PROSITE" id="PS52015">
    <property type="entry name" value="TONB_CTD"/>
    <property type="match status" value="1"/>
</dbReference>
<evidence type="ECO:0000256" key="4">
    <source>
        <dbReference type="ARBA" id="ARBA00022475"/>
    </source>
</evidence>
<organism evidence="13 14">
    <name type="scientific">Paraburkholderia humisilvae</name>
    <dbReference type="NCBI Taxonomy" id="627669"/>
    <lineage>
        <taxon>Bacteria</taxon>
        <taxon>Pseudomonadati</taxon>
        <taxon>Pseudomonadota</taxon>
        <taxon>Betaproteobacteria</taxon>
        <taxon>Burkholderiales</taxon>
        <taxon>Burkholderiaceae</taxon>
        <taxon>Paraburkholderia</taxon>
    </lineage>
</organism>
<dbReference type="GO" id="GO:0031992">
    <property type="term" value="F:energy transducer activity"/>
    <property type="evidence" value="ECO:0007669"/>
    <property type="project" value="TreeGrafter"/>
</dbReference>
<dbReference type="GO" id="GO:0055085">
    <property type="term" value="P:transmembrane transport"/>
    <property type="evidence" value="ECO:0007669"/>
    <property type="project" value="InterPro"/>
</dbReference>
<evidence type="ECO:0000256" key="2">
    <source>
        <dbReference type="ARBA" id="ARBA00006555"/>
    </source>
</evidence>
<dbReference type="GO" id="GO:0015031">
    <property type="term" value="P:protein transport"/>
    <property type="evidence" value="ECO:0007669"/>
    <property type="project" value="UniProtKB-KW"/>
</dbReference>
<dbReference type="AlphaFoldDB" id="A0A6J5F109"/>
<dbReference type="Gene3D" id="3.30.1150.10">
    <property type="match status" value="1"/>
</dbReference>
<dbReference type="PANTHER" id="PTHR33446:SF2">
    <property type="entry name" value="PROTEIN TONB"/>
    <property type="match status" value="1"/>
</dbReference>
<feature type="domain" description="TonB C-terminal" evidence="12">
    <location>
        <begin position="156"/>
        <end position="248"/>
    </location>
</feature>
<evidence type="ECO:0000256" key="6">
    <source>
        <dbReference type="ARBA" id="ARBA00022692"/>
    </source>
</evidence>
<sequence length="248" mass="25243">MSTVPALGVTSGKAPRAHLGLNRAAPLAFIVEALILAGAFGLLSKKAPPPPPPPTVTTLTLAPALAATPVAAPTPTPKAPVAKPVVPPVRQPVVHPRVVPVHHVSPPQPVARATPPVTPVAPPAALPGETATDPAPPAPPPPPQSAAAPTGAVDRSFDAALRTAIQSALRYPESARIEGVSGRTRVAFTWRDGAVSDVRVIVSSGVGLLDRAALAAVHDAVYPKPAAELAGKTLLKQLWVTFDLNDAQ</sequence>
<dbReference type="Proteomes" id="UP000494363">
    <property type="component" value="Unassembled WGS sequence"/>
</dbReference>
<evidence type="ECO:0000259" key="12">
    <source>
        <dbReference type="PROSITE" id="PS52015"/>
    </source>
</evidence>
<dbReference type="InterPro" id="IPR006260">
    <property type="entry name" value="TonB/TolA_C"/>
</dbReference>
<evidence type="ECO:0000256" key="7">
    <source>
        <dbReference type="ARBA" id="ARBA00022927"/>
    </source>
</evidence>
<evidence type="ECO:0000256" key="10">
    <source>
        <dbReference type="SAM" id="MobiDB-lite"/>
    </source>
</evidence>
<keyword evidence="4" id="KW-1003">Cell membrane</keyword>
<dbReference type="PRINTS" id="PR01217">
    <property type="entry name" value="PRICHEXTENSN"/>
</dbReference>
<feature type="compositionally biased region" description="Low complexity" evidence="10">
    <location>
        <begin position="104"/>
        <end position="115"/>
    </location>
</feature>
<proteinExistence type="inferred from homology"/>
<reference evidence="13 14" key="1">
    <citation type="submission" date="2020-04" db="EMBL/GenBank/DDBJ databases">
        <authorList>
            <person name="De Canck E."/>
        </authorList>
    </citation>
    <scope>NUCLEOTIDE SEQUENCE [LARGE SCALE GENOMIC DNA]</scope>
    <source>
        <strain evidence="13 14">LMG 29542</strain>
    </source>
</reference>
<keyword evidence="5" id="KW-0997">Cell inner membrane</keyword>
<comment type="subcellular location">
    <subcellularLocation>
        <location evidence="1">Cell inner membrane</location>
        <topology evidence="1">Single-pass membrane protein</topology>
        <orientation evidence="1">Periplasmic side</orientation>
    </subcellularLocation>
</comment>
<evidence type="ECO:0000256" key="5">
    <source>
        <dbReference type="ARBA" id="ARBA00022519"/>
    </source>
</evidence>
<dbReference type="PANTHER" id="PTHR33446">
    <property type="entry name" value="PROTEIN TONB-RELATED"/>
    <property type="match status" value="1"/>
</dbReference>
<keyword evidence="6 11" id="KW-0812">Transmembrane</keyword>
<accession>A0A6J5F109</accession>
<evidence type="ECO:0000256" key="11">
    <source>
        <dbReference type="SAM" id="Phobius"/>
    </source>
</evidence>
<evidence type="ECO:0000256" key="3">
    <source>
        <dbReference type="ARBA" id="ARBA00022448"/>
    </source>
</evidence>
<dbReference type="GO" id="GO:0098797">
    <property type="term" value="C:plasma membrane protein complex"/>
    <property type="evidence" value="ECO:0007669"/>
    <property type="project" value="TreeGrafter"/>
</dbReference>
<evidence type="ECO:0000256" key="9">
    <source>
        <dbReference type="ARBA" id="ARBA00023136"/>
    </source>
</evidence>
<feature type="compositionally biased region" description="Pro residues" evidence="10">
    <location>
        <begin position="134"/>
        <end position="144"/>
    </location>
</feature>
<feature type="compositionally biased region" description="Pro residues" evidence="10">
    <location>
        <begin position="116"/>
        <end position="125"/>
    </location>
</feature>
<feature type="region of interest" description="Disordered" evidence="10">
    <location>
        <begin position="104"/>
        <end position="151"/>
    </location>
</feature>
<keyword evidence="7" id="KW-0653">Protein transport</keyword>
<dbReference type="NCBIfam" id="TIGR01352">
    <property type="entry name" value="tonB_Cterm"/>
    <property type="match status" value="1"/>
</dbReference>
<keyword evidence="3" id="KW-0813">Transport</keyword>
<comment type="similarity">
    <text evidence="2">Belongs to the TonB family.</text>
</comment>